<dbReference type="OrthoDB" id="1711508at2759"/>
<dbReference type="PANTHER" id="PTHR12210">
    <property type="entry name" value="DULLARD PROTEIN PHOSPHATASE"/>
    <property type="match status" value="1"/>
</dbReference>
<feature type="domain" description="FCP1 homology" evidence="2">
    <location>
        <begin position="290"/>
        <end position="487"/>
    </location>
</feature>
<keyword evidence="4" id="KW-1185">Reference proteome</keyword>
<protein>
    <recommendedName>
        <fullName evidence="2">FCP1 homology domain-containing protein</fullName>
    </recommendedName>
</protein>
<feature type="region of interest" description="Disordered" evidence="1">
    <location>
        <begin position="649"/>
        <end position="671"/>
    </location>
</feature>
<feature type="compositionally biased region" description="Basic and acidic residues" evidence="1">
    <location>
        <begin position="603"/>
        <end position="616"/>
    </location>
</feature>
<dbReference type="Proteomes" id="UP000054383">
    <property type="component" value="Unassembled WGS sequence"/>
</dbReference>
<accession>A0A0U1M1A0</accession>
<dbReference type="InterPro" id="IPR036412">
    <property type="entry name" value="HAD-like_sf"/>
</dbReference>
<dbReference type="Pfam" id="PF03031">
    <property type="entry name" value="NIF"/>
    <property type="match status" value="1"/>
</dbReference>
<dbReference type="AlphaFoldDB" id="A0A0U1M1A0"/>
<proteinExistence type="predicted"/>
<evidence type="ECO:0000313" key="3">
    <source>
        <dbReference type="EMBL" id="CRG88810.1"/>
    </source>
</evidence>
<dbReference type="SMART" id="SM00577">
    <property type="entry name" value="CPDc"/>
    <property type="match status" value="1"/>
</dbReference>
<evidence type="ECO:0000313" key="4">
    <source>
        <dbReference type="Proteomes" id="UP000054383"/>
    </source>
</evidence>
<feature type="compositionally biased region" description="Acidic residues" evidence="1">
    <location>
        <begin position="618"/>
        <end position="628"/>
    </location>
</feature>
<feature type="compositionally biased region" description="Polar residues" evidence="1">
    <location>
        <begin position="31"/>
        <end position="44"/>
    </location>
</feature>
<dbReference type="InterPro" id="IPR004274">
    <property type="entry name" value="FCP1_dom"/>
</dbReference>
<dbReference type="SUPFAM" id="SSF56784">
    <property type="entry name" value="HAD-like"/>
    <property type="match status" value="1"/>
</dbReference>
<sequence>MATDEISDPMSPGRRKHSNSHIAADIDAHTENNTNDGPCSSQTDEPVARAQWKPFHGRWHQQPNRTKSHNTHISQQEKTANGKGKGKRNVNTETSTDPPAPRRSRRVMKAQRKAEQDAQEEARRNAQSSKQLGQPSGFDTSTENSIGPFGDINSKGKAGGQETILSATAAPFFPSSGQGHQSSHRLQSSQGPRLPFQFPPQVTSQPGLGFWGGNLQQRSAKSTAAKAKSPSSPEDSEVEGTAASKKPKKADAAKNKPHARQQNKETNPYTAPVPTAEYMAQAAKPPVDLNFMQPLLIILDLNGTLLYRTSKKMPPKFVRRPALNHFLERITSRHMVMVWSSAQPATVESICREIFSPKQYDKLVAIWNRKHLDLPEDLYRNKVQVYKKLEKVWASKRIQNSYPDKKHRCGIKLHRVLRYHPDIHKENEMTGVIKLGWDQSNTVLIDDSCLKAAANPYNIFEISEFTNRPDPGDELVLKAVLERIKILAKSNDVSRRLHSWSKEGGEGITLNRDHVLNVAEDEIAHGPVVHRGNKKVLREITTSLTAADEKTDDKVRRLIRRQKKLAGKKGISNIPPPMSLVAEEDRVKPSWVEDEQKQMMMMNKEKNAKGEKKTTGIEENDNDDEDETSSVSSALNSSFALSYESESEYAAGLGQRKKYAKSNKRGRNGRD</sequence>
<dbReference type="InterPro" id="IPR050365">
    <property type="entry name" value="TIM50"/>
</dbReference>
<name>A0A0U1M1A0_TALIS</name>
<feature type="compositionally biased region" description="Basic residues" evidence="1">
    <location>
        <begin position="655"/>
        <end position="671"/>
    </location>
</feature>
<gene>
    <name evidence="3" type="ORF">PISL3812_05845</name>
</gene>
<reference evidence="3 4" key="1">
    <citation type="submission" date="2015-04" db="EMBL/GenBank/DDBJ databases">
        <authorList>
            <person name="Syromyatnikov M.Y."/>
            <person name="Popov V.N."/>
        </authorList>
    </citation>
    <scope>NUCLEOTIDE SEQUENCE [LARGE SCALE GENOMIC DNA]</scope>
    <source>
        <strain evidence="3">WF-38-12</strain>
    </source>
</reference>
<evidence type="ECO:0000259" key="2">
    <source>
        <dbReference type="PROSITE" id="PS50969"/>
    </source>
</evidence>
<feature type="region of interest" description="Disordered" evidence="1">
    <location>
        <begin position="1"/>
        <end position="270"/>
    </location>
</feature>
<dbReference type="Gene3D" id="3.40.50.1000">
    <property type="entry name" value="HAD superfamily/HAD-like"/>
    <property type="match status" value="1"/>
</dbReference>
<organism evidence="3 4">
    <name type="scientific">Talaromyces islandicus</name>
    <name type="common">Penicillium islandicum</name>
    <dbReference type="NCBI Taxonomy" id="28573"/>
    <lineage>
        <taxon>Eukaryota</taxon>
        <taxon>Fungi</taxon>
        <taxon>Dikarya</taxon>
        <taxon>Ascomycota</taxon>
        <taxon>Pezizomycotina</taxon>
        <taxon>Eurotiomycetes</taxon>
        <taxon>Eurotiomycetidae</taxon>
        <taxon>Eurotiales</taxon>
        <taxon>Trichocomaceae</taxon>
        <taxon>Talaromyces</taxon>
        <taxon>Talaromyces sect. Islandici</taxon>
    </lineage>
</organism>
<feature type="compositionally biased region" description="Low complexity" evidence="1">
    <location>
        <begin position="219"/>
        <end position="233"/>
    </location>
</feature>
<dbReference type="InterPro" id="IPR023214">
    <property type="entry name" value="HAD_sf"/>
</dbReference>
<dbReference type="STRING" id="28573.A0A0U1M1A0"/>
<feature type="compositionally biased region" description="Polar residues" evidence="1">
    <location>
        <begin position="175"/>
        <end position="191"/>
    </location>
</feature>
<dbReference type="PROSITE" id="PS50969">
    <property type="entry name" value="FCP1"/>
    <property type="match status" value="1"/>
</dbReference>
<dbReference type="EMBL" id="CVMT01000005">
    <property type="protein sequence ID" value="CRG88810.1"/>
    <property type="molecule type" value="Genomic_DNA"/>
</dbReference>
<feature type="compositionally biased region" description="Polar residues" evidence="1">
    <location>
        <begin position="61"/>
        <end position="79"/>
    </location>
</feature>
<feature type="compositionally biased region" description="Basic and acidic residues" evidence="1">
    <location>
        <begin position="112"/>
        <end position="124"/>
    </location>
</feature>
<evidence type="ECO:0000256" key="1">
    <source>
        <dbReference type="SAM" id="MobiDB-lite"/>
    </source>
</evidence>
<feature type="compositionally biased region" description="Polar residues" evidence="1">
    <location>
        <begin position="125"/>
        <end position="145"/>
    </location>
</feature>
<feature type="region of interest" description="Disordered" evidence="1">
    <location>
        <begin position="602"/>
        <end position="634"/>
    </location>
</feature>
<feature type="compositionally biased region" description="Basic residues" evidence="1">
    <location>
        <begin position="102"/>
        <end position="111"/>
    </location>
</feature>